<feature type="region of interest" description="Disordered" evidence="1">
    <location>
        <begin position="1"/>
        <end position="30"/>
    </location>
</feature>
<sequence length="400" mass="46035">MVTESISCISESNSLDSHQNANSDEPSGSTGISLQNLLDDTMFDEYNTNDDDDLKSDVDEAYQECLNLFLKGKIKSCLEKMLELDLLQVQLLKSNKDIFVLFLLACKTNNDGPRILGINIQKIAEIIFDGVFMSTNNLLFQFDNTEEYIRFLNIYFHCCVEQVELEGKDKGKSIFNLKNSLEHAIDNTLLLPRVDDTQVTEGIQELVHTLLFDIEIKSMKKQRTPTLYLELSNRIPELSNLLNESFVSGISREKIILDLLEKKHVDNELKRKKIKNNNRSHQKRHGNYTSLPPSPSKMSPKENLTIAESTSSKNTDQEPTDKETVTDMTNYKQYFMDHLWNQMISLEFLHKKPTILLATLTFLLILKKIKLFKYIFKNIPNLIKKLLPYIVDVLNLLSSI</sequence>
<proteinExistence type="predicted"/>
<reference evidence="2 3" key="1">
    <citation type="journal article" date="2011" name="Proc. Natl. Acad. Sci. U.S.A.">
        <title>Evolutionary erosion of yeast sex chromosomes by mating-type switching accidents.</title>
        <authorList>
            <person name="Gordon J.L."/>
            <person name="Armisen D."/>
            <person name="Proux-Wera E."/>
            <person name="Oheigeartaigh S.S."/>
            <person name="Byrne K.P."/>
            <person name="Wolfe K.H."/>
        </authorList>
    </citation>
    <scope>NUCLEOTIDE SEQUENCE [LARGE SCALE GENOMIC DNA]</scope>
    <source>
        <strain evidence="3">ATCC 10597 / BCRC 20456 / CBS 421 / NBRC 0211 / NRRL Y-12639</strain>
    </source>
</reference>
<dbReference type="GeneID" id="11494228"/>
<dbReference type="Proteomes" id="UP000000689">
    <property type="component" value="Chromosome 1"/>
</dbReference>
<evidence type="ECO:0000256" key="1">
    <source>
        <dbReference type="SAM" id="MobiDB-lite"/>
    </source>
</evidence>
<dbReference type="RefSeq" id="XP_003668250.1">
    <property type="nucleotide sequence ID" value="XM_003668202.1"/>
</dbReference>
<feature type="compositionally biased region" description="Basic residues" evidence="1">
    <location>
        <begin position="270"/>
        <end position="286"/>
    </location>
</feature>
<name>G0W5B9_NAUDC</name>
<dbReference type="eggNOG" id="ENOG502S7IW">
    <property type="taxonomic scope" value="Eukaryota"/>
</dbReference>
<dbReference type="KEGG" id="ndi:NDAI_0A08540"/>
<evidence type="ECO:0000313" key="3">
    <source>
        <dbReference type="Proteomes" id="UP000000689"/>
    </source>
</evidence>
<dbReference type="AlphaFoldDB" id="G0W5B9"/>
<feature type="region of interest" description="Disordered" evidence="1">
    <location>
        <begin position="270"/>
        <end position="324"/>
    </location>
</feature>
<accession>G0W5B9</accession>
<dbReference type="HOGENOM" id="CLU_057737_0_0_1"/>
<dbReference type="EMBL" id="HE580267">
    <property type="protein sequence ID" value="CCD23007.1"/>
    <property type="molecule type" value="Genomic_DNA"/>
</dbReference>
<dbReference type="STRING" id="1071378.G0W5B9"/>
<organism evidence="2 3">
    <name type="scientific">Naumovozyma dairenensis (strain ATCC 10597 / BCRC 20456 / CBS 421 / NBRC 0211 / NRRL Y-12639)</name>
    <name type="common">Saccharomyces dairenensis</name>
    <dbReference type="NCBI Taxonomy" id="1071378"/>
    <lineage>
        <taxon>Eukaryota</taxon>
        <taxon>Fungi</taxon>
        <taxon>Dikarya</taxon>
        <taxon>Ascomycota</taxon>
        <taxon>Saccharomycotina</taxon>
        <taxon>Saccharomycetes</taxon>
        <taxon>Saccharomycetales</taxon>
        <taxon>Saccharomycetaceae</taxon>
        <taxon>Naumovozyma</taxon>
    </lineage>
</organism>
<dbReference type="OMA" id="VSACDIM"/>
<feature type="compositionally biased region" description="Basic and acidic residues" evidence="1">
    <location>
        <begin position="315"/>
        <end position="324"/>
    </location>
</feature>
<gene>
    <name evidence="2" type="primary">NDAI0A08540</name>
    <name evidence="2" type="ordered locus">NDAI_0A08540</name>
</gene>
<keyword evidence="3" id="KW-1185">Reference proteome</keyword>
<dbReference type="OrthoDB" id="4067660at2759"/>
<protein>
    <submittedName>
        <fullName evidence="2">Uncharacterized protein</fullName>
    </submittedName>
</protein>
<evidence type="ECO:0000313" key="2">
    <source>
        <dbReference type="EMBL" id="CCD23007.1"/>
    </source>
</evidence>